<feature type="transmembrane region" description="Helical" evidence="1">
    <location>
        <begin position="339"/>
        <end position="362"/>
    </location>
</feature>
<keyword evidence="3" id="KW-1185">Reference proteome</keyword>
<evidence type="ECO:0000313" key="2">
    <source>
        <dbReference type="EMBL" id="AZR72171.1"/>
    </source>
</evidence>
<dbReference type="KEGG" id="aft:BBF96_01425"/>
<dbReference type="PANTHER" id="PTHR41771:SF1">
    <property type="entry name" value="MEMBRANE PROTEIN"/>
    <property type="match status" value="1"/>
</dbReference>
<evidence type="ECO:0000256" key="1">
    <source>
        <dbReference type="SAM" id="Phobius"/>
    </source>
</evidence>
<organism evidence="2 3">
    <name type="scientific">Anoxybacter fermentans</name>
    <dbReference type="NCBI Taxonomy" id="1323375"/>
    <lineage>
        <taxon>Bacteria</taxon>
        <taxon>Bacillati</taxon>
        <taxon>Bacillota</taxon>
        <taxon>Clostridia</taxon>
        <taxon>Halanaerobiales</taxon>
        <taxon>Anoxybacter</taxon>
    </lineage>
</organism>
<dbReference type="EMBL" id="CP016379">
    <property type="protein sequence ID" value="AZR72171.1"/>
    <property type="molecule type" value="Genomic_DNA"/>
</dbReference>
<feature type="transmembrane region" description="Helical" evidence="1">
    <location>
        <begin position="238"/>
        <end position="257"/>
    </location>
</feature>
<dbReference type="Pfam" id="PF07907">
    <property type="entry name" value="YibE_F"/>
    <property type="match status" value="1"/>
</dbReference>
<keyword evidence="1" id="KW-1133">Transmembrane helix</keyword>
<keyword evidence="1" id="KW-0472">Membrane</keyword>
<feature type="transmembrane region" description="Helical" evidence="1">
    <location>
        <begin position="141"/>
        <end position="161"/>
    </location>
</feature>
<feature type="transmembrane region" description="Helical" evidence="1">
    <location>
        <begin position="167"/>
        <end position="185"/>
    </location>
</feature>
<sequence>MKKVYKFIFMLTLIILILNSYIPIALADTTIMEHGKVISILRNIPKPTEKYSFPGQIVEIEITSGKYKGQIVEAYNIFSGNPYYDIHVSPGQRVILTLEEENGKLKSANLSDIARDIPLLILVILFLLTLIILGRIKGFKSLISLAFTIIVIFTVMLPLILKGFNPMLVTIILSAIITTVTLLLISGWNRKTLAAILGILGGTTCAGLLAYIFGKAAMLTGLGTHEAQMLGFIRDYELNFQGILFSSMLFGALGAVMDVGMSIASAIEEVYNANPLTTPRELFKSGMNVGKDIMGTMANTLILAYTGSSLPLLLILVGYKPSFLKVINLDLIASEIIRALTGSLGLFIAIPLTAAFSTWLIYQQILKKYYG</sequence>
<keyword evidence="1" id="KW-0812">Transmembrane</keyword>
<evidence type="ECO:0008006" key="4">
    <source>
        <dbReference type="Google" id="ProtNLM"/>
    </source>
</evidence>
<proteinExistence type="predicted"/>
<feature type="transmembrane region" description="Helical" evidence="1">
    <location>
        <begin position="117"/>
        <end position="134"/>
    </location>
</feature>
<reference evidence="2 3" key="1">
    <citation type="submission" date="2016-07" db="EMBL/GenBank/DDBJ databases">
        <title>Genome and transcriptome analysis of iron-reducing fermentative bacteria Anoxybacter fermentans.</title>
        <authorList>
            <person name="Zeng X."/>
            <person name="Shao Z."/>
        </authorList>
    </citation>
    <scope>NUCLEOTIDE SEQUENCE [LARGE SCALE GENOMIC DNA]</scope>
    <source>
        <strain evidence="2 3">DY22613</strain>
    </source>
</reference>
<protein>
    <recommendedName>
        <fullName evidence="4">YibE/F family protein</fullName>
    </recommendedName>
</protein>
<dbReference type="InterPro" id="IPR012507">
    <property type="entry name" value="YibE_F"/>
</dbReference>
<dbReference type="AlphaFoldDB" id="A0A3Q9HQ85"/>
<feature type="transmembrane region" description="Helical" evidence="1">
    <location>
        <begin position="301"/>
        <end position="319"/>
    </location>
</feature>
<name>A0A3Q9HQ85_9FIRM</name>
<evidence type="ECO:0000313" key="3">
    <source>
        <dbReference type="Proteomes" id="UP000267250"/>
    </source>
</evidence>
<feature type="transmembrane region" description="Helical" evidence="1">
    <location>
        <begin position="192"/>
        <end position="213"/>
    </location>
</feature>
<accession>A0A3Q9HQ85</accession>
<dbReference type="RefSeq" id="WP_164730840.1">
    <property type="nucleotide sequence ID" value="NZ_CP016379.1"/>
</dbReference>
<dbReference type="Proteomes" id="UP000267250">
    <property type="component" value="Chromosome"/>
</dbReference>
<dbReference type="PANTHER" id="PTHR41771">
    <property type="entry name" value="MEMBRANE PROTEIN-RELATED"/>
    <property type="match status" value="1"/>
</dbReference>
<gene>
    <name evidence="2" type="ORF">BBF96_01425</name>
</gene>